<evidence type="ECO:0000313" key="4">
    <source>
        <dbReference type="EMBL" id="STZ13988.1"/>
    </source>
</evidence>
<dbReference type="AlphaFoldDB" id="A0A1S9ZVY1"/>
<keyword evidence="5" id="KW-1185">Reference proteome</keyword>
<dbReference type="Pfam" id="PF07603">
    <property type="entry name" value="Lcl_C"/>
    <property type="match status" value="1"/>
</dbReference>
<proteinExistence type="predicted"/>
<protein>
    <submittedName>
        <fullName evidence="4">Protein of uncharacterized function (DUF1566)</fullName>
    </submittedName>
</protein>
<evidence type="ECO:0000256" key="1">
    <source>
        <dbReference type="SAM" id="SignalP"/>
    </source>
</evidence>
<accession>A0A1S9ZVY1</accession>
<dbReference type="OrthoDB" id="9793251at2"/>
<evidence type="ECO:0000259" key="2">
    <source>
        <dbReference type="Pfam" id="PF07603"/>
    </source>
</evidence>
<dbReference type="EMBL" id="UGQE01000004">
    <property type="protein sequence ID" value="STZ13988.1"/>
    <property type="molecule type" value="Genomic_DNA"/>
</dbReference>
<organism evidence="3 5">
    <name type="scientific">Moraxella caviae</name>
    <dbReference type="NCBI Taxonomy" id="34060"/>
    <lineage>
        <taxon>Bacteria</taxon>
        <taxon>Pseudomonadati</taxon>
        <taxon>Pseudomonadota</taxon>
        <taxon>Gammaproteobacteria</taxon>
        <taxon>Moraxellales</taxon>
        <taxon>Moraxellaceae</taxon>
        <taxon>Moraxella</taxon>
    </lineage>
</organism>
<reference evidence="3 5" key="1">
    <citation type="submission" date="2017-02" db="EMBL/GenBank/DDBJ databases">
        <title>Draft genome sequence of Moraxella caviae CCUG 355 type strain.</title>
        <authorList>
            <person name="Engstrom-Jakobsson H."/>
            <person name="Salva-Serra F."/>
            <person name="Thorell K."/>
            <person name="Gonzales-Siles L."/>
            <person name="Karlsson R."/>
            <person name="Boulund F."/>
            <person name="Engstrand L."/>
            <person name="Moore E."/>
        </authorList>
    </citation>
    <scope>NUCLEOTIDE SEQUENCE [LARGE SCALE GENOMIC DNA]</scope>
    <source>
        <strain evidence="3 5">CCUG 355</strain>
    </source>
</reference>
<dbReference type="RefSeq" id="WP_078277366.1">
    <property type="nucleotide sequence ID" value="NZ_CAACXO010000077.1"/>
</dbReference>
<evidence type="ECO:0000313" key="6">
    <source>
        <dbReference type="Proteomes" id="UP000255279"/>
    </source>
</evidence>
<feature type="chain" id="PRO_5036026388" evidence="1">
    <location>
        <begin position="23"/>
        <end position="255"/>
    </location>
</feature>
<gene>
    <name evidence="3" type="ORF">B0181_10085</name>
    <name evidence="4" type="ORF">NCTC10293_01574</name>
</gene>
<feature type="domain" description="Lcl C-terminal" evidence="2">
    <location>
        <begin position="56"/>
        <end position="122"/>
    </location>
</feature>
<sequence length="255" mass="28559">MKGSVKSLLGLLAISLITPSFSAHGNVFTPEAVGYEIVIDKASANALRAQSQPRNLVWYPCLLGSFWDEQKQECVGNAVALTWSDAQEYIDKFVNAKKVGGYSDWRLPTIYELSLQRSCKTKDVEKSGVGDDRAVYKDVGWLEQQTGESILTENGREYLTKIVTMKIPDNLGGYVDVPKRCTPGYSRIGGRASDLWALNRDGEGVWYVEKTIYEGDLLKQTMNPNLRLRARIVRSDVKPVLSKEQHEPLPSLEEQ</sequence>
<evidence type="ECO:0000313" key="3">
    <source>
        <dbReference type="EMBL" id="OOR87600.1"/>
    </source>
</evidence>
<feature type="signal peptide" evidence="1">
    <location>
        <begin position="1"/>
        <end position="22"/>
    </location>
</feature>
<keyword evidence="1" id="KW-0732">Signal</keyword>
<evidence type="ECO:0000313" key="5">
    <source>
        <dbReference type="Proteomes" id="UP000190435"/>
    </source>
</evidence>
<dbReference type="Proteomes" id="UP000190435">
    <property type="component" value="Unassembled WGS sequence"/>
</dbReference>
<reference evidence="4 6" key="2">
    <citation type="submission" date="2018-06" db="EMBL/GenBank/DDBJ databases">
        <authorList>
            <consortium name="Pathogen Informatics"/>
            <person name="Doyle S."/>
        </authorList>
    </citation>
    <scope>NUCLEOTIDE SEQUENCE [LARGE SCALE GENOMIC DNA]</scope>
    <source>
        <strain evidence="4 6">NCTC10293</strain>
    </source>
</reference>
<name>A0A1S9ZVY1_9GAMM</name>
<dbReference type="Proteomes" id="UP000255279">
    <property type="component" value="Unassembled WGS sequence"/>
</dbReference>
<dbReference type="InterPro" id="IPR011460">
    <property type="entry name" value="Lcl_C"/>
</dbReference>
<dbReference type="EMBL" id="MUXU01000068">
    <property type="protein sequence ID" value="OOR87600.1"/>
    <property type="molecule type" value="Genomic_DNA"/>
</dbReference>